<dbReference type="InterPro" id="IPR036188">
    <property type="entry name" value="FAD/NAD-bd_sf"/>
</dbReference>
<feature type="domain" description="FAD-binding" evidence="1">
    <location>
        <begin position="2"/>
        <end position="340"/>
    </location>
</feature>
<evidence type="ECO:0000313" key="3">
    <source>
        <dbReference type="Proteomes" id="UP001500908"/>
    </source>
</evidence>
<dbReference type="GO" id="GO:0004497">
    <property type="term" value="F:monooxygenase activity"/>
    <property type="evidence" value="ECO:0007669"/>
    <property type="project" value="UniProtKB-KW"/>
</dbReference>
<accession>A0ABP7F2S1</accession>
<protein>
    <submittedName>
        <fullName evidence="2">FAD-dependent monooxygenase</fullName>
    </submittedName>
</protein>
<dbReference type="EMBL" id="BAABDD010000003">
    <property type="protein sequence ID" value="GAA3730282.1"/>
    <property type="molecule type" value="Genomic_DNA"/>
</dbReference>
<dbReference type="Gene3D" id="3.50.50.60">
    <property type="entry name" value="FAD/NAD(P)-binding domain"/>
    <property type="match status" value="1"/>
</dbReference>
<dbReference type="Pfam" id="PF01494">
    <property type="entry name" value="FAD_binding_3"/>
    <property type="match status" value="1"/>
</dbReference>
<sequence length="387" mass="42246">MRVLIVGAGLAGMSLYRLLRQDGHEVRLADRAPRFDRRGYGIVLWSNAWQVLERAGAAESAAAAGVAVHHWEVRDADGRRLRSFSPQRTWADPSVGSAARRPFTVIHRADLHEALREGVPAEAVRLDTTLRDVRQDATGVTVTWSDGEKERADVLVGADGVHSQVREIVFGRSSRDLGTAAWAFWVPTTVDMTDGFTELWGKDGKAVLIGGITGHRMATVAAPSPPGLIPDNPLGHLREITNEWGLSDILRAVAAEGGDVFFDRNREVRLSGFDAGRVVLVGDAAHALHPIVGMGASLALEDAWVLADQLRGGLTPDASHSELAGFTRRRRAPIRRFMREAALMQRLILTGNPLVGALRNALVRTPILERFFAQQNATLSRDLAERL</sequence>
<comment type="caution">
    <text evidence="2">The sequence shown here is derived from an EMBL/GenBank/DDBJ whole genome shotgun (WGS) entry which is preliminary data.</text>
</comment>
<reference evidence="3" key="1">
    <citation type="journal article" date="2019" name="Int. J. Syst. Evol. Microbiol.">
        <title>The Global Catalogue of Microorganisms (GCM) 10K type strain sequencing project: providing services to taxonomists for standard genome sequencing and annotation.</title>
        <authorList>
            <consortium name="The Broad Institute Genomics Platform"/>
            <consortium name="The Broad Institute Genome Sequencing Center for Infectious Disease"/>
            <person name="Wu L."/>
            <person name="Ma J."/>
        </authorList>
    </citation>
    <scope>NUCLEOTIDE SEQUENCE [LARGE SCALE GENOMIC DNA]</scope>
    <source>
        <strain evidence="3">JCM 17137</strain>
    </source>
</reference>
<dbReference type="InterPro" id="IPR002938">
    <property type="entry name" value="FAD-bd"/>
</dbReference>
<keyword evidence="2" id="KW-0503">Monooxygenase</keyword>
<name>A0ABP7F2S1_9ACTN</name>
<keyword evidence="2" id="KW-0560">Oxidoreductase</keyword>
<dbReference type="RefSeq" id="WP_344967526.1">
    <property type="nucleotide sequence ID" value="NZ_BAABDD010000003.1"/>
</dbReference>
<evidence type="ECO:0000259" key="1">
    <source>
        <dbReference type="Pfam" id="PF01494"/>
    </source>
</evidence>
<dbReference type="SUPFAM" id="SSF51905">
    <property type="entry name" value="FAD/NAD(P)-binding domain"/>
    <property type="match status" value="1"/>
</dbReference>
<dbReference type="Proteomes" id="UP001500908">
    <property type="component" value="Unassembled WGS sequence"/>
</dbReference>
<dbReference type="PANTHER" id="PTHR46865">
    <property type="entry name" value="OXIDOREDUCTASE-RELATED"/>
    <property type="match status" value="1"/>
</dbReference>
<organism evidence="2 3">
    <name type="scientific">Salinactinospora qingdaonensis</name>
    <dbReference type="NCBI Taxonomy" id="702744"/>
    <lineage>
        <taxon>Bacteria</taxon>
        <taxon>Bacillati</taxon>
        <taxon>Actinomycetota</taxon>
        <taxon>Actinomycetes</taxon>
        <taxon>Streptosporangiales</taxon>
        <taxon>Nocardiopsidaceae</taxon>
        <taxon>Salinactinospora</taxon>
    </lineage>
</organism>
<keyword evidence="3" id="KW-1185">Reference proteome</keyword>
<proteinExistence type="predicted"/>
<dbReference type="PRINTS" id="PR00420">
    <property type="entry name" value="RNGMNOXGNASE"/>
</dbReference>
<dbReference type="InterPro" id="IPR051704">
    <property type="entry name" value="FAD_aromatic-hydroxylase"/>
</dbReference>
<gene>
    <name evidence="2" type="ORF">GCM10022402_08710</name>
</gene>
<evidence type="ECO:0000313" key="2">
    <source>
        <dbReference type="EMBL" id="GAA3730282.1"/>
    </source>
</evidence>